<name>A0A2V1ECI8_9PLEO</name>
<dbReference type="SMART" id="SM00558">
    <property type="entry name" value="JmjC"/>
    <property type="match status" value="1"/>
</dbReference>
<evidence type="ECO:0000259" key="2">
    <source>
        <dbReference type="PROSITE" id="PS50181"/>
    </source>
</evidence>
<feature type="compositionally biased region" description="Gly residues" evidence="1">
    <location>
        <begin position="505"/>
        <end position="521"/>
    </location>
</feature>
<feature type="domain" description="JmjC" evidence="3">
    <location>
        <begin position="280"/>
        <end position="442"/>
    </location>
</feature>
<organism evidence="4 5">
    <name type="scientific">Periconia macrospinosa</name>
    <dbReference type="NCBI Taxonomy" id="97972"/>
    <lineage>
        <taxon>Eukaryota</taxon>
        <taxon>Fungi</taxon>
        <taxon>Dikarya</taxon>
        <taxon>Ascomycota</taxon>
        <taxon>Pezizomycotina</taxon>
        <taxon>Dothideomycetes</taxon>
        <taxon>Pleosporomycetidae</taxon>
        <taxon>Pleosporales</taxon>
        <taxon>Massarineae</taxon>
        <taxon>Periconiaceae</taxon>
        <taxon>Periconia</taxon>
    </lineage>
</organism>
<dbReference type="STRING" id="97972.A0A2V1ECI8"/>
<evidence type="ECO:0000313" key="5">
    <source>
        <dbReference type="Proteomes" id="UP000244855"/>
    </source>
</evidence>
<dbReference type="InterPro" id="IPR001810">
    <property type="entry name" value="F-box_dom"/>
</dbReference>
<dbReference type="InterPro" id="IPR050910">
    <property type="entry name" value="JMJD6_ArgDemeth/LysHydrox"/>
</dbReference>
<feature type="domain" description="F-box" evidence="2">
    <location>
        <begin position="70"/>
        <end position="116"/>
    </location>
</feature>
<accession>A0A2V1ECI8</accession>
<evidence type="ECO:0000259" key="3">
    <source>
        <dbReference type="PROSITE" id="PS51184"/>
    </source>
</evidence>
<evidence type="ECO:0000313" key="4">
    <source>
        <dbReference type="EMBL" id="PVI08036.1"/>
    </source>
</evidence>
<protein>
    <submittedName>
        <fullName evidence="4">Clavaminate synthase-like protein</fullName>
    </submittedName>
</protein>
<dbReference type="Pfam" id="PF13621">
    <property type="entry name" value="Cupin_8"/>
    <property type="match status" value="1"/>
</dbReference>
<dbReference type="InterPro" id="IPR036047">
    <property type="entry name" value="F-box-like_dom_sf"/>
</dbReference>
<dbReference type="Proteomes" id="UP000244855">
    <property type="component" value="Unassembled WGS sequence"/>
</dbReference>
<proteinExistence type="predicted"/>
<sequence>MAPGILQPSQCDGKPRPPKKVKLSADLHVDAVDDSPEEPEELAAAVPTHPLHIKPAGNAYTASENVKTRSGSFSQLPDEVLSLLLESFDAETLIRLGSTCRALYAFTRLEELWRALFVSSPPDDFEWRGTWRATYLGIPPEHVTSLSCQNLFSDVLYRPFQCANIPLEPFISNIPRQNAIDRLADLTHEEYAESWTSKPFILTSPVKQWPIYGKWTPESLLKQYPDVQFRAEAVDWPMRKYMDYMTNSSDESPLYLFDRSFVEKTKISVGGSNSSSSSSSSSSDSNAAYWAPRCFGPDLFSVLGDHRPDSRWMILGPKRSGSTFHKDPNATNAWNAVLTGSKYWLMFPSSSTLPPPPGVILSDDHSEITSPLSIAEYLLTFHALARDTPGCREGICFAGEVLHVPSGWFHLVLNLEDSLALTQNFVPRKKLPDVLGFLRDQRDQVSGFKDDVCERAFELFVERLRETMPEVVEEGLAELERKSKKGRTKWEVLTKGHGDGEGEEGSGGGDGGGFSFGFGFGGDDDDVEVP</sequence>
<dbReference type="SUPFAM" id="SSF81383">
    <property type="entry name" value="F-box domain"/>
    <property type="match status" value="1"/>
</dbReference>
<dbReference type="AlphaFoldDB" id="A0A2V1ECI8"/>
<reference evidence="4 5" key="1">
    <citation type="journal article" date="2018" name="Sci. Rep.">
        <title>Comparative genomics provides insights into the lifestyle and reveals functional heterogeneity of dark septate endophytic fungi.</title>
        <authorList>
            <person name="Knapp D.G."/>
            <person name="Nemeth J.B."/>
            <person name="Barry K."/>
            <person name="Hainaut M."/>
            <person name="Henrissat B."/>
            <person name="Johnson J."/>
            <person name="Kuo A."/>
            <person name="Lim J.H.P."/>
            <person name="Lipzen A."/>
            <person name="Nolan M."/>
            <person name="Ohm R.A."/>
            <person name="Tamas L."/>
            <person name="Grigoriev I.V."/>
            <person name="Spatafora J.W."/>
            <person name="Nagy L.G."/>
            <person name="Kovacs G.M."/>
        </authorList>
    </citation>
    <scope>NUCLEOTIDE SEQUENCE [LARGE SCALE GENOMIC DNA]</scope>
    <source>
        <strain evidence="4 5">DSE2036</strain>
    </source>
</reference>
<feature type="region of interest" description="Disordered" evidence="1">
    <location>
        <begin position="1"/>
        <end position="20"/>
    </location>
</feature>
<dbReference type="OrthoDB" id="424465at2759"/>
<evidence type="ECO:0000256" key="1">
    <source>
        <dbReference type="SAM" id="MobiDB-lite"/>
    </source>
</evidence>
<dbReference type="PROSITE" id="PS51184">
    <property type="entry name" value="JMJC"/>
    <property type="match status" value="1"/>
</dbReference>
<dbReference type="GO" id="GO:0005634">
    <property type="term" value="C:nucleus"/>
    <property type="evidence" value="ECO:0007669"/>
    <property type="project" value="TreeGrafter"/>
</dbReference>
<gene>
    <name evidence="4" type="ORF">DM02DRAFT_608135</name>
</gene>
<dbReference type="Gene3D" id="1.20.1280.50">
    <property type="match status" value="1"/>
</dbReference>
<dbReference type="SUPFAM" id="SSF51197">
    <property type="entry name" value="Clavaminate synthase-like"/>
    <property type="match status" value="1"/>
</dbReference>
<dbReference type="EMBL" id="KZ805301">
    <property type="protein sequence ID" value="PVI08036.1"/>
    <property type="molecule type" value="Genomic_DNA"/>
</dbReference>
<dbReference type="InterPro" id="IPR041667">
    <property type="entry name" value="Cupin_8"/>
</dbReference>
<dbReference type="GO" id="GO:0000987">
    <property type="term" value="F:cis-regulatory region sequence-specific DNA binding"/>
    <property type="evidence" value="ECO:0007669"/>
    <property type="project" value="TreeGrafter"/>
</dbReference>
<keyword evidence="5" id="KW-1185">Reference proteome</keyword>
<dbReference type="Gene3D" id="2.60.120.650">
    <property type="entry name" value="Cupin"/>
    <property type="match status" value="1"/>
</dbReference>
<dbReference type="PANTHER" id="PTHR12480:SF21">
    <property type="entry name" value="JMJC DOMAIN-CONTAINING PROTEIN 8"/>
    <property type="match status" value="1"/>
</dbReference>
<dbReference type="PROSITE" id="PS50181">
    <property type="entry name" value="FBOX"/>
    <property type="match status" value="1"/>
</dbReference>
<dbReference type="PANTHER" id="PTHR12480">
    <property type="entry name" value="ARGININE DEMETHYLASE AND LYSYL-HYDROXYLASE JMJD"/>
    <property type="match status" value="1"/>
</dbReference>
<feature type="region of interest" description="Disordered" evidence="1">
    <location>
        <begin position="493"/>
        <end position="530"/>
    </location>
</feature>
<dbReference type="Pfam" id="PF12937">
    <property type="entry name" value="F-box-like"/>
    <property type="match status" value="1"/>
</dbReference>
<dbReference type="InterPro" id="IPR003347">
    <property type="entry name" value="JmjC_dom"/>
</dbReference>